<reference evidence="4" key="1">
    <citation type="submission" date="2017-02" db="EMBL/GenBank/DDBJ databases">
        <authorList>
            <person name="Varghese N."/>
            <person name="Submissions S."/>
        </authorList>
    </citation>
    <scope>NUCLEOTIDE SEQUENCE [LARGE SCALE GENOMIC DNA]</scope>
    <source>
        <strain evidence="4">ATCC 700200</strain>
    </source>
</reference>
<dbReference type="GO" id="GO:0080120">
    <property type="term" value="P:CAAX-box protein maturation"/>
    <property type="evidence" value="ECO:0007669"/>
    <property type="project" value="UniProtKB-ARBA"/>
</dbReference>
<dbReference type="EMBL" id="FUYE01000015">
    <property type="protein sequence ID" value="SKB03493.1"/>
    <property type="molecule type" value="Genomic_DNA"/>
</dbReference>
<dbReference type="InterPro" id="IPR003675">
    <property type="entry name" value="Rce1/LyrA-like_dom"/>
</dbReference>
<feature type="transmembrane region" description="Helical" evidence="1">
    <location>
        <begin position="49"/>
        <end position="66"/>
    </location>
</feature>
<dbReference type="AlphaFoldDB" id="A0A1T4YP83"/>
<accession>A0A1T4YP83</accession>
<evidence type="ECO:0000256" key="1">
    <source>
        <dbReference type="SAM" id="Phobius"/>
    </source>
</evidence>
<organism evidence="3 4">
    <name type="scientific">Prosthecobacter debontii</name>
    <dbReference type="NCBI Taxonomy" id="48467"/>
    <lineage>
        <taxon>Bacteria</taxon>
        <taxon>Pseudomonadati</taxon>
        <taxon>Verrucomicrobiota</taxon>
        <taxon>Verrucomicrobiia</taxon>
        <taxon>Verrucomicrobiales</taxon>
        <taxon>Verrucomicrobiaceae</taxon>
        <taxon>Prosthecobacter</taxon>
    </lineage>
</organism>
<dbReference type="Proteomes" id="UP000190774">
    <property type="component" value="Unassembled WGS sequence"/>
</dbReference>
<evidence type="ECO:0000259" key="2">
    <source>
        <dbReference type="Pfam" id="PF02517"/>
    </source>
</evidence>
<dbReference type="STRING" id="48467.SAMN02745166_03823"/>
<dbReference type="RefSeq" id="WP_078814988.1">
    <property type="nucleotide sequence ID" value="NZ_FUYE01000015.1"/>
</dbReference>
<feature type="domain" description="CAAX prenyl protease 2/Lysostaphin resistance protein A-like" evidence="2">
    <location>
        <begin position="141"/>
        <end position="237"/>
    </location>
</feature>
<dbReference type="Pfam" id="PF02517">
    <property type="entry name" value="Rce1-like"/>
    <property type="match status" value="1"/>
</dbReference>
<dbReference type="OrthoDB" id="9787923at2"/>
<evidence type="ECO:0000313" key="4">
    <source>
        <dbReference type="Proteomes" id="UP000190774"/>
    </source>
</evidence>
<sequence length="251" mass="28479">MLARLQSLRESATVAHVLPLALFLSISALPAMLAVANPELPWHRQAPEHWIYPIQTLFIGAVLVFFGKHYTFRPWRGLSLAVLLAVVGIAVWIIPAWIYERNFTSPEAVPGWLAWLGVEERREGFNPDLLAAWPGWQTASVVMRFVRLVIIVPLAEELFWRGFLMRYVNAADRAWQSVPFGEHSWRTFIVVTSLVVVAHQPADYVAAVVWGSLVYYLAVRTRSLGACVTMHAVANLLLGLYVMQTRQWGFW</sequence>
<proteinExistence type="predicted"/>
<name>A0A1T4YP83_9BACT</name>
<dbReference type="NCBIfam" id="TIGR03008">
    <property type="entry name" value="pepcterm_CAAX"/>
    <property type="match status" value="1"/>
</dbReference>
<gene>
    <name evidence="3" type="ORF">SAMN02745166_03823</name>
</gene>
<feature type="transmembrane region" description="Helical" evidence="1">
    <location>
        <begin position="78"/>
        <end position="99"/>
    </location>
</feature>
<dbReference type="InterPro" id="IPR014346">
    <property type="entry name" value="Prenyl_protease-related"/>
</dbReference>
<keyword evidence="1" id="KW-1133">Transmembrane helix</keyword>
<feature type="transmembrane region" description="Helical" evidence="1">
    <location>
        <begin position="12"/>
        <end position="37"/>
    </location>
</feature>
<keyword evidence="1" id="KW-0472">Membrane</keyword>
<dbReference type="GO" id="GO:0004175">
    <property type="term" value="F:endopeptidase activity"/>
    <property type="evidence" value="ECO:0007669"/>
    <property type="project" value="UniProtKB-ARBA"/>
</dbReference>
<protein>
    <recommendedName>
        <fullName evidence="2">CAAX prenyl protease 2/Lysostaphin resistance protein A-like domain-containing protein</fullName>
    </recommendedName>
</protein>
<keyword evidence="1" id="KW-0812">Transmembrane</keyword>
<evidence type="ECO:0000313" key="3">
    <source>
        <dbReference type="EMBL" id="SKB03493.1"/>
    </source>
</evidence>
<keyword evidence="4" id="KW-1185">Reference proteome</keyword>
<feature type="transmembrane region" description="Helical" evidence="1">
    <location>
        <begin position="222"/>
        <end position="243"/>
    </location>
</feature>
<feature type="transmembrane region" description="Helical" evidence="1">
    <location>
        <begin position="185"/>
        <end position="202"/>
    </location>
</feature>